<dbReference type="InterPro" id="IPR047987">
    <property type="entry name" value="Gp19-like_virus"/>
</dbReference>
<evidence type="ECO:0000313" key="3">
    <source>
        <dbReference type="Proteomes" id="UP000239469"/>
    </source>
</evidence>
<dbReference type="GO" id="GO:0004519">
    <property type="term" value="F:endonuclease activity"/>
    <property type="evidence" value="ECO:0007669"/>
    <property type="project" value="InterPro"/>
</dbReference>
<dbReference type="Pfam" id="PF22530">
    <property type="entry name" value="Terminase-T7_RNaseH-like"/>
    <property type="match status" value="1"/>
</dbReference>
<feature type="domain" description="Terminase large subunit ribonuclease H-like" evidence="1">
    <location>
        <begin position="364"/>
        <end position="472"/>
    </location>
</feature>
<gene>
    <name evidence="2" type="ORF">BUE93_11215</name>
</gene>
<dbReference type="InterPro" id="IPR054762">
    <property type="entry name" value="Gp19_RNaseH-like"/>
</dbReference>
<dbReference type="Proteomes" id="UP000239469">
    <property type="component" value="Unassembled WGS sequence"/>
</dbReference>
<proteinExistence type="inferred from homology"/>
<protein>
    <submittedName>
        <fullName evidence="2">DNA maturase B</fullName>
    </submittedName>
</protein>
<dbReference type="OrthoDB" id="1634373at2"/>
<dbReference type="RefSeq" id="WP_081527172.1">
    <property type="nucleotide sequence ID" value="NZ_MTBD01000025.1"/>
</dbReference>
<dbReference type="Gene3D" id="3.40.50.300">
    <property type="entry name" value="P-loop containing nucleotide triphosphate hydrolases"/>
    <property type="match status" value="1"/>
</dbReference>
<dbReference type="GO" id="GO:0005524">
    <property type="term" value="F:ATP binding"/>
    <property type="evidence" value="ECO:0007669"/>
    <property type="project" value="InterPro"/>
</dbReference>
<evidence type="ECO:0000313" key="2">
    <source>
        <dbReference type="EMBL" id="PRP70834.1"/>
    </source>
</evidence>
<dbReference type="Gene3D" id="3.30.420.240">
    <property type="match status" value="1"/>
</dbReference>
<accession>A0A2S9X535</accession>
<dbReference type="InterPro" id="IPR044271">
    <property type="entry name" value="Terminase_large_su_gp19"/>
</dbReference>
<evidence type="ECO:0000259" key="1">
    <source>
        <dbReference type="Pfam" id="PF22530"/>
    </source>
</evidence>
<dbReference type="HAMAP" id="MF_04147">
    <property type="entry name" value="TERL_T7"/>
    <property type="match status" value="1"/>
</dbReference>
<dbReference type="NCBIfam" id="NF033889">
    <property type="entry name" value="termin_lrg_T7"/>
    <property type="match status" value="1"/>
</dbReference>
<name>A0A2S9X535_9NEIS</name>
<sequence>MAKEDILDTRVLPTNIIADAYEDFRVFLWIVWQAIGLPAPTPIQYDMADSLQRPPSDRFIIMAFRGAAKSFVTCAFAVWCLWRNPNLKVMIVSASKDRADANAVFVKKIIHTLHFLEHLKAGPEQRDSQNIFDVGPALPDISPSIKSVGITGQITGSRADILISDDVEVPKNSATQIQRDKLGELVREYDAILKPGGQIIYLGTPQCEASLYNELQQRGYLCRVWPLLYPEDERRLANYGRNLAPMIAEALEADPSLAGTTTEPSRFSMEEVAKRRLSYGAAGFALQFLLDTSLSDAEKYPLKLSSLIVTQLDKDSTSMVWHWAASDATRLADVPCVGMKGDALYGPFVRSKDVYSFSGGVLAIDPSGRGKDETAYAIVKFLNGFLFVMEVGGLQGGYGEAVLQTLANKAKYWNVSNVLIESNFGDGMFTQLITPVFQKVGHPVGIEEVRSTTMKEARIIDTLEPVIESHKLIVNQSVVTDDYQVYMRDPAYSLFYQMTRICREKGALAHDDRLDALAMAVRFWLDYMAVDAEKGVEAKREDWLEAQLNKPEVTTWELDINGYRVLMTDAQDDLLNLRMY</sequence>
<comment type="caution">
    <text evidence="2">The sequence shown here is derived from an EMBL/GenBank/DDBJ whole genome shotgun (WGS) entry which is preliminary data.</text>
</comment>
<reference evidence="2 3" key="1">
    <citation type="submission" date="2017-01" db="EMBL/GenBank/DDBJ databases">
        <title>New insights into the genetic diversity of Chromobacterium isolated from tropical freshwater lake.</title>
        <authorList>
            <person name="Santos A.B."/>
            <person name="Nascimento A.M."/>
            <person name="Da Silva P.C."/>
        </authorList>
    </citation>
    <scope>NUCLEOTIDE SEQUENCE [LARGE SCALE GENOMIC DNA]</scope>
    <source>
        <strain evidence="2 3">56AF</strain>
    </source>
</reference>
<dbReference type="EMBL" id="MTBD01000025">
    <property type="protein sequence ID" value="PRP70834.1"/>
    <property type="molecule type" value="Genomic_DNA"/>
</dbReference>
<dbReference type="GO" id="GO:0016887">
    <property type="term" value="F:ATP hydrolysis activity"/>
    <property type="evidence" value="ECO:0007669"/>
    <property type="project" value="InterPro"/>
</dbReference>
<dbReference type="AlphaFoldDB" id="A0A2S9X535"/>
<dbReference type="InterPro" id="IPR027417">
    <property type="entry name" value="P-loop_NTPase"/>
</dbReference>
<organism evidence="2 3">
    <name type="scientific">Chromobacterium amazonense</name>
    <dbReference type="NCBI Taxonomy" id="1382803"/>
    <lineage>
        <taxon>Bacteria</taxon>
        <taxon>Pseudomonadati</taxon>
        <taxon>Pseudomonadota</taxon>
        <taxon>Betaproteobacteria</taxon>
        <taxon>Neisseriales</taxon>
        <taxon>Chromobacteriaceae</taxon>
        <taxon>Chromobacterium</taxon>
    </lineage>
</organism>